<evidence type="ECO:0000313" key="1">
    <source>
        <dbReference type="EMBL" id="KAL1507188.1"/>
    </source>
</evidence>
<accession>A0AB34IVI3</accession>
<evidence type="ECO:0000313" key="2">
    <source>
        <dbReference type="Proteomes" id="UP001515480"/>
    </source>
</evidence>
<dbReference type="EMBL" id="JBGBPQ010000018">
    <property type="protein sequence ID" value="KAL1507188.1"/>
    <property type="molecule type" value="Genomic_DNA"/>
</dbReference>
<proteinExistence type="predicted"/>
<organism evidence="1 2">
    <name type="scientific">Prymnesium parvum</name>
    <name type="common">Toxic golden alga</name>
    <dbReference type="NCBI Taxonomy" id="97485"/>
    <lineage>
        <taxon>Eukaryota</taxon>
        <taxon>Haptista</taxon>
        <taxon>Haptophyta</taxon>
        <taxon>Prymnesiophyceae</taxon>
        <taxon>Prymnesiales</taxon>
        <taxon>Prymnesiaceae</taxon>
        <taxon>Prymnesium</taxon>
    </lineage>
</organism>
<comment type="caution">
    <text evidence="1">The sequence shown here is derived from an EMBL/GenBank/DDBJ whole genome shotgun (WGS) entry which is preliminary data.</text>
</comment>
<evidence type="ECO:0008006" key="3">
    <source>
        <dbReference type="Google" id="ProtNLM"/>
    </source>
</evidence>
<keyword evidence="2" id="KW-1185">Reference proteome</keyword>
<protein>
    <recommendedName>
        <fullName evidence="3">PHD-type domain-containing protein</fullName>
    </recommendedName>
</protein>
<reference evidence="1 2" key="1">
    <citation type="journal article" date="2024" name="Science">
        <title>Giant polyketide synthase enzymes in the biosynthesis of giant marine polyether toxins.</title>
        <authorList>
            <person name="Fallon T.R."/>
            <person name="Shende V.V."/>
            <person name="Wierzbicki I.H."/>
            <person name="Pendleton A.L."/>
            <person name="Watervoot N.F."/>
            <person name="Auber R.P."/>
            <person name="Gonzalez D.J."/>
            <person name="Wisecaver J.H."/>
            <person name="Moore B.S."/>
        </authorList>
    </citation>
    <scope>NUCLEOTIDE SEQUENCE [LARGE SCALE GENOMIC DNA]</scope>
    <source>
        <strain evidence="1 2">12B1</strain>
    </source>
</reference>
<name>A0AB34IVI3_PRYPA</name>
<dbReference type="AlphaFoldDB" id="A0AB34IVI3"/>
<dbReference type="Proteomes" id="UP001515480">
    <property type="component" value="Unassembled WGS sequence"/>
</dbReference>
<gene>
    <name evidence="1" type="ORF">AB1Y20_008038</name>
</gene>
<sequence length="214" mass="23487">MLARRELNESMHKLDLHAQHLNNMSVAEPCQCHHLFTGSTQDREGEGGQAGSGGGVVQLYQGDRPVLDDEALRRVDLSTLPTLVELGEFLSENLGLQVEPGLRRRQVGSAWATNIVNALQTFFKARDASAPPKPCSWCKSYCITACEACGLSNAHLICAMHAHVFIAELKKRLCRICAQAGVRAAIVNMSVKEKKNVLAEMGVMSCHTKKYEQV</sequence>